<proteinExistence type="predicted"/>
<dbReference type="PATRIC" id="fig|52.7.peg.5692"/>
<keyword evidence="4" id="KW-0408">Iron</keyword>
<name>A0A0K1EK61_CHOCO</name>
<feature type="domain" description="Radical SAM core" evidence="8">
    <location>
        <begin position="267"/>
        <end position="481"/>
    </location>
</feature>
<dbReference type="InterPro" id="IPR013785">
    <property type="entry name" value="Aldolase_TIM"/>
</dbReference>
<dbReference type="EMBL" id="CP012159">
    <property type="protein sequence ID" value="AKT40988.1"/>
    <property type="molecule type" value="Genomic_DNA"/>
</dbReference>
<dbReference type="Gene3D" id="3.40.50.280">
    <property type="entry name" value="Cobalamin-binding domain"/>
    <property type="match status" value="1"/>
</dbReference>
<evidence type="ECO:0000256" key="6">
    <source>
        <dbReference type="SAM" id="MobiDB-lite"/>
    </source>
</evidence>
<dbReference type="GO" id="GO:0003824">
    <property type="term" value="F:catalytic activity"/>
    <property type="evidence" value="ECO:0007669"/>
    <property type="project" value="InterPro"/>
</dbReference>
<dbReference type="GO" id="GO:0031419">
    <property type="term" value="F:cobalamin binding"/>
    <property type="evidence" value="ECO:0007669"/>
    <property type="project" value="InterPro"/>
</dbReference>
<dbReference type="STRING" id="52.CMC5_051450"/>
<dbReference type="KEGG" id="ccro:CMC5_051450"/>
<dbReference type="GO" id="GO:0051536">
    <property type="term" value="F:iron-sulfur cluster binding"/>
    <property type="evidence" value="ECO:0007669"/>
    <property type="project" value="UniProtKB-KW"/>
</dbReference>
<dbReference type="PANTHER" id="PTHR43409">
    <property type="entry name" value="ANAEROBIC MAGNESIUM-PROTOPORPHYRIN IX MONOMETHYL ESTER CYCLASE-RELATED"/>
    <property type="match status" value="1"/>
</dbReference>
<evidence type="ECO:0000259" key="7">
    <source>
        <dbReference type="PROSITE" id="PS51332"/>
    </source>
</evidence>
<dbReference type="GO" id="GO:0046872">
    <property type="term" value="F:metal ion binding"/>
    <property type="evidence" value="ECO:0007669"/>
    <property type="project" value="UniProtKB-KW"/>
</dbReference>
<evidence type="ECO:0000259" key="8">
    <source>
        <dbReference type="PROSITE" id="PS51918"/>
    </source>
</evidence>
<evidence type="ECO:0000256" key="2">
    <source>
        <dbReference type="ARBA" id="ARBA00022691"/>
    </source>
</evidence>
<sequence length="692" mass="78417">MVEQKAALKVALVYPPYGPAGLPSLGLGLLSAGIQQRGFACRTFHWNLDVVTAMPGEHLEEKLRAYRLLNSRPMLPFNEWVFTRVLFGEREAMREEEARRLLDEHFAGREIRYLRREHILHLRERASDLVEEMVDRLSPFDVIGISSTFFQNVAALALARRLKARWPEKQVVLGGANCEGEMGKALLEQFPFVDVVFSGESDSSFADYVERLSQGLSVPEHDGIYARRGKRSLLAVQGAPPLFDLDGLPIPDFDDFVEQRGRLGIGEFEALCLPLESSRGCWWGAKQHCTFCGLNGGGMVYRQKSRDRFCAEIEAIVARYGTRFLFMTDNILSMKYYGEFAEWAKARQLGVNFFYEIKANVSRSQVQRLADAGINAVQPGIESFNSNVLALMSKGTTGIQNIAFLKYAREFGVLPVYNILAGFPGEDPADYERTATELPKLFHLKPPNSVPEIEYHRFSPYHQAPERYGIKLRPSHKYAQLYPFPEEVLRRMAYFFDRDDEGAEVPRPYLEPLRHEVRRWHEHYREEECQLTWRRSGQDIVIDDRRPGFPRRLYRLKDHAASLIELLDAPKALKHLLVEAPEASKKTPLDGDGDDASAAQETGPSLDAENDRDASDALLDLLFGLAPALPTAPDVEEEIIAWSRAEFSSDPDGALRQLVGRGLVYAEDGRYLSLSVAEDRRDVVAEWMRLGV</sequence>
<reference evidence="9 10" key="1">
    <citation type="submission" date="2015-07" db="EMBL/GenBank/DDBJ databases">
        <title>Genome analysis of myxobacterium Chondromyces crocatus Cm c5 reveals a high potential for natural compound synthesis and the genetic basis for the loss of fruiting body formation.</title>
        <authorList>
            <person name="Zaburannyi N."/>
            <person name="Bunk B."/>
            <person name="Maier J."/>
            <person name="Overmann J."/>
            <person name="Mueller R."/>
        </authorList>
    </citation>
    <scope>NUCLEOTIDE SEQUENCE [LARGE SCALE GENOMIC DNA]</scope>
    <source>
        <strain evidence="9 10">Cm c5</strain>
    </source>
</reference>
<dbReference type="SUPFAM" id="SSF102114">
    <property type="entry name" value="Radical SAM enzymes"/>
    <property type="match status" value="1"/>
</dbReference>
<dbReference type="InterPro" id="IPR058240">
    <property type="entry name" value="rSAM_sf"/>
</dbReference>
<comment type="cofactor">
    <cofactor evidence="1">
        <name>[4Fe-4S] cluster</name>
        <dbReference type="ChEBI" id="CHEBI:49883"/>
    </cofactor>
</comment>
<evidence type="ECO:0000256" key="4">
    <source>
        <dbReference type="ARBA" id="ARBA00023004"/>
    </source>
</evidence>
<dbReference type="SMART" id="SM00729">
    <property type="entry name" value="Elp3"/>
    <property type="match status" value="1"/>
</dbReference>
<feature type="domain" description="B12-binding" evidence="7">
    <location>
        <begin position="107"/>
        <end position="219"/>
    </location>
</feature>
<dbReference type="InterPro" id="IPR006638">
    <property type="entry name" value="Elp3/MiaA/NifB-like_rSAM"/>
</dbReference>
<dbReference type="GO" id="GO:0005829">
    <property type="term" value="C:cytosol"/>
    <property type="evidence" value="ECO:0007669"/>
    <property type="project" value="TreeGrafter"/>
</dbReference>
<dbReference type="AlphaFoldDB" id="A0A0K1EK61"/>
<keyword evidence="5" id="KW-0411">Iron-sulfur</keyword>
<dbReference type="SFLD" id="SFLDG01082">
    <property type="entry name" value="B12-binding_domain_containing"/>
    <property type="match status" value="1"/>
</dbReference>
<evidence type="ECO:0000313" key="10">
    <source>
        <dbReference type="Proteomes" id="UP000067626"/>
    </source>
</evidence>
<evidence type="ECO:0000256" key="1">
    <source>
        <dbReference type="ARBA" id="ARBA00001966"/>
    </source>
</evidence>
<dbReference type="InterPro" id="IPR023984">
    <property type="entry name" value="rSAM_ocin_1"/>
</dbReference>
<dbReference type="InterPro" id="IPR051198">
    <property type="entry name" value="BchE-like"/>
</dbReference>
<protein>
    <submittedName>
        <fullName evidence="9">Uncharacterized protein</fullName>
    </submittedName>
</protein>
<keyword evidence="10" id="KW-1185">Reference proteome</keyword>
<organism evidence="9 10">
    <name type="scientific">Chondromyces crocatus</name>
    <dbReference type="NCBI Taxonomy" id="52"/>
    <lineage>
        <taxon>Bacteria</taxon>
        <taxon>Pseudomonadati</taxon>
        <taxon>Myxococcota</taxon>
        <taxon>Polyangia</taxon>
        <taxon>Polyangiales</taxon>
        <taxon>Polyangiaceae</taxon>
        <taxon>Chondromyces</taxon>
    </lineage>
</organism>
<evidence type="ECO:0000313" key="9">
    <source>
        <dbReference type="EMBL" id="AKT40988.1"/>
    </source>
</evidence>
<dbReference type="Pfam" id="PF04055">
    <property type="entry name" value="Radical_SAM"/>
    <property type="match status" value="1"/>
</dbReference>
<dbReference type="InterPro" id="IPR006158">
    <property type="entry name" value="Cobalamin-bd"/>
</dbReference>
<dbReference type="SFLD" id="SFLDS00029">
    <property type="entry name" value="Radical_SAM"/>
    <property type="match status" value="1"/>
</dbReference>
<accession>A0A0K1EK61</accession>
<dbReference type="SFLD" id="SFLDF00324">
    <property type="entry name" value="bacteriocin_maturation"/>
    <property type="match status" value="1"/>
</dbReference>
<dbReference type="PROSITE" id="PS51918">
    <property type="entry name" value="RADICAL_SAM"/>
    <property type="match status" value="1"/>
</dbReference>
<evidence type="ECO:0000256" key="5">
    <source>
        <dbReference type="ARBA" id="ARBA00023014"/>
    </source>
</evidence>
<gene>
    <name evidence="9" type="ORF">CMC5_051450</name>
</gene>
<dbReference type="PROSITE" id="PS51332">
    <property type="entry name" value="B12_BINDING"/>
    <property type="match status" value="1"/>
</dbReference>
<feature type="region of interest" description="Disordered" evidence="6">
    <location>
        <begin position="584"/>
        <end position="611"/>
    </location>
</feature>
<dbReference type="Proteomes" id="UP000067626">
    <property type="component" value="Chromosome"/>
</dbReference>
<keyword evidence="2" id="KW-0949">S-adenosyl-L-methionine</keyword>
<dbReference type="NCBIfam" id="TIGR03975">
    <property type="entry name" value="rSAM_ocin_1"/>
    <property type="match status" value="1"/>
</dbReference>
<dbReference type="InterPro" id="IPR007197">
    <property type="entry name" value="rSAM"/>
</dbReference>
<dbReference type="RefSeq" id="WP_050432833.1">
    <property type="nucleotide sequence ID" value="NZ_CP012159.1"/>
</dbReference>
<dbReference type="Gene3D" id="3.20.20.70">
    <property type="entry name" value="Aldolase class I"/>
    <property type="match status" value="1"/>
</dbReference>
<dbReference type="OrthoDB" id="9801424at2"/>
<dbReference type="PANTHER" id="PTHR43409:SF7">
    <property type="entry name" value="BLL1977 PROTEIN"/>
    <property type="match status" value="1"/>
</dbReference>
<keyword evidence="3" id="KW-0479">Metal-binding</keyword>
<evidence type="ECO:0000256" key="3">
    <source>
        <dbReference type="ARBA" id="ARBA00022723"/>
    </source>
</evidence>